<reference evidence="1 2" key="1">
    <citation type="submission" date="2019-01" db="EMBL/GenBank/DDBJ databases">
        <authorList>
            <person name="Sayadi A."/>
        </authorList>
    </citation>
    <scope>NUCLEOTIDE SEQUENCE [LARGE SCALE GENOMIC DNA]</scope>
</reference>
<dbReference type="OrthoDB" id="5963193at2759"/>
<gene>
    <name evidence="1" type="ORF">CALMAC_LOCUS15806</name>
</gene>
<name>A0A653DA67_CALMS</name>
<evidence type="ECO:0000313" key="1">
    <source>
        <dbReference type="EMBL" id="VEN57092.1"/>
    </source>
</evidence>
<organism evidence="1 2">
    <name type="scientific">Callosobruchus maculatus</name>
    <name type="common">Southern cowpea weevil</name>
    <name type="synonym">Pulse bruchid</name>
    <dbReference type="NCBI Taxonomy" id="64391"/>
    <lineage>
        <taxon>Eukaryota</taxon>
        <taxon>Metazoa</taxon>
        <taxon>Ecdysozoa</taxon>
        <taxon>Arthropoda</taxon>
        <taxon>Hexapoda</taxon>
        <taxon>Insecta</taxon>
        <taxon>Pterygota</taxon>
        <taxon>Neoptera</taxon>
        <taxon>Endopterygota</taxon>
        <taxon>Coleoptera</taxon>
        <taxon>Polyphaga</taxon>
        <taxon>Cucujiformia</taxon>
        <taxon>Chrysomeloidea</taxon>
        <taxon>Chrysomelidae</taxon>
        <taxon>Bruchinae</taxon>
        <taxon>Bruchini</taxon>
        <taxon>Callosobruchus</taxon>
    </lineage>
</organism>
<accession>A0A653DA67</accession>
<feature type="non-terminal residue" evidence="1">
    <location>
        <position position="1"/>
    </location>
</feature>
<proteinExistence type="predicted"/>
<evidence type="ECO:0000313" key="2">
    <source>
        <dbReference type="Proteomes" id="UP000410492"/>
    </source>
</evidence>
<dbReference type="AlphaFoldDB" id="A0A653DA67"/>
<sequence>SRANLTHYLAVPAATYRDIRVYYKTERGPTPNGQTWSTYWRENRRTAFERRGNRKTRIIGGWWFSSFARVILLRWISGTSGYRTVKMRTLLAAIFLAVISTTSQESLLEGMIRLIQEGEKQFITEPEDIPEDRMLKQYDFIVETFLTAAEQSKREKSFEKVSGPIKLMIKV</sequence>
<keyword evidence="2" id="KW-1185">Reference proteome</keyword>
<dbReference type="EMBL" id="CAACVG010010958">
    <property type="protein sequence ID" value="VEN57092.1"/>
    <property type="molecule type" value="Genomic_DNA"/>
</dbReference>
<dbReference type="Proteomes" id="UP000410492">
    <property type="component" value="Unassembled WGS sequence"/>
</dbReference>
<protein>
    <submittedName>
        <fullName evidence="1">Uncharacterized protein</fullName>
    </submittedName>
</protein>